<dbReference type="EMBL" id="JBHSLV010000066">
    <property type="protein sequence ID" value="MFC5396097.1"/>
    <property type="molecule type" value="Genomic_DNA"/>
</dbReference>
<sequence>MIELAECLSEGEKQEQGAEDSRAYDRCPSALGYEIGNDGPADAKIEKRRSTAVIAAELDAARRPALGLRIEGTHLVRLAFKLPRAVSPCFMRRWAIRS</sequence>
<evidence type="ECO:0000313" key="3">
    <source>
        <dbReference type="Proteomes" id="UP001596104"/>
    </source>
</evidence>
<comment type="caution">
    <text evidence="2">The sequence shown here is derived from an EMBL/GenBank/DDBJ whole genome shotgun (WGS) entry which is preliminary data.</text>
</comment>
<organism evidence="2 3">
    <name type="scientific">Bosea vestrisii</name>
    <dbReference type="NCBI Taxonomy" id="151416"/>
    <lineage>
        <taxon>Bacteria</taxon>
        <taxon>Pseudomonadati</taxon>
        <taxon>Pseudomonadota</taxon>
        <taxon>Alphaproteobacteria</taxon>
        <taxon>Hyphomicrobiales</taxon>
        <taxon>Boseaceae</taxon>
        <taxon>Bosea</taxon>
    </lineage>
</organism>
<proteinExistence type="predicted"/>
<accession>A0ABW0HFQ5</accession>
<name>A0ABW0HFQ5_9HYPH</name>
<reference evidence="3" key="1">
    <citation type="journal article" date="2019" name="Int. J. Syst. Evol. Microbiol.">
        <title>The Global Catalogue of Microorganisms (GCM) 10K type strain sequencing project: providing services to taxonomists for standard genome sequencing and annotation.</title>
        <authorList>
            <consortium name="The Broad Institute Genomics Platform"/>
            <consortium name="The Broad Institute Genome Sequencing Center for Infectious Disease"/>
            <person name="Wu L."/>
            <person name="Ma J."/>
        </authorList>
    </citation>
    <scope>NUCLEOTIDE SEQUENCE [LARGE SCALE GENOMIC DNA]</scope>
    <source>
        <strain evidence="3">CGMCC 1.16326</strain>
    </source>
</reference>
<protein>
    <submittedName>
        <fullName evidence="2">Uncharacterized protein</fullName>
    </submittedName>
</protein>
<keyword evidence="3" id="KW-1185">Reference proteome</keyword>
<gene>
    <name evidence="2" type="ORF">ACFPPC_25995</name>
</gene>
<dbReference type="RefSeq" id="WP_377012381.1">
    <property type="nucleotide sequence ID" value="NZ_JBHSLV010000066.1"/>
</dbReference>
<feature type="compositionally biased region" description="Basic and acidic residues" evidence="1">
    <location>
        <begin position="10"/>
        <end position="23"/>
    </location>
</feature>
<evidence type="ECO:0000313" key="2">
    <source>
        <dbReference type="EMBL" id="MFC5396097.1"/>
    </source>
</evidence>
<feature type="region of interest" description="Disordered" evidence="1">
    <location>
        <begin position="1"/>
        <end position="23"/>
    </location>
</feature>
<evidence type="ECO:0000256" key="1">
    <source>
        <dbReference type="SAM" id="MobiDB-lite"/>
    </source>
</evidence>
<dbReference type="Proteomes" id="UP001596104">
    <property type="component" value="Unassembled WGS sequence"/>
</dbReference>